<keyword evidence="4" id="KW-1185">Reference proteome</keyword>
<protein>
    <recommendedName>
        <fullName evidence="2">GmrSD restriction endonucleases C-terminal domain-containing protein</fullName>
    </recommendedName>
</protein>
<dbReference type="PANTHER" id="PTHR24094">
    <property type="entry name" value="SECRETED PROTEIN"/>
    <property type="match status" value="1"/>
</dbReference>
<feature type="domain" description="GmrSD restriction endonucleases C-terminal" evidence="2">
    <location>
        <begin position="109"/>
        <end position="202"/>
    </location>
</feature>
<dbReference type="STRING" id="1884261.A0A5C3QHT5"/>
<proteinExistence type="predicted"/>
<feature type="signal peptide" evidence="1">
    <location>
        <begin position="1"/>
        <end position="18"/>
    </location>
</feature>
<dbReference type="AlphaFoldDB" id="A0A5C3QHT5"/>
<evidence type="ECO:0000259" key="2">
    <source>
        <dbReference type="Pfam" id="PF07510"/>
    </source>
</evidence>
<sequence length="209" mass="22903">MRFSASLLAACTVGITMASPVFVPSRRAFPEPVDAATATRYLSELFVQAESNSPAYDRDLFDHWSAVEGACNARETVLERDGENVVTDAACKSTSGTWLSAFDGVTATDASEISIDHMIPLKEAWVSGARLWTDAEREAFANDLVRPQLIAVTVEVNSSKGDKDPAEWMPPVTSYACTYVRAWIEVKHHYDLSVDEAEKEALEGYLADC</sequence>
<accession>A0A5C3QHT5</accession>
<organism evidence="3 4">
    <name type="scientific">Pterulicium gracile</name>
    <dbReference type="NCBI Taxonomy" id="1884261"/>
    <lineage>
        <taxon>Eukaryota</taxon>
        <taxon>Fungi</taxon>
        <taxon>Dikarya</taxon>
        <taxon>Basidiomycota</taxon>
        <taxon>Agaricomycotina</taxon>
        <taxon>Agaricomycetes</taxon>
        <taxon>Agaricomycetidae</taxon>
        <taxon>Agaricales</taxon>
        <taxon>Pleurotineae</taxon>
        <taxon>Pterulaceae</taxon>
        <taxon>Pterulicium</taxon>
    </lineage>
</organism>
<evidence type="ECO:0000313" key="3">
    <source>
        <dbReference type="EMBL" id="TFK99738.1"/>
    </source>
</evidence>
<dbReference type="Proteomes" id="UP000305067">
    <property type="component" value="Unassembled WGS sequence"/>
</dbReference>
<dbReference type="InterPro" id="IPR011089">
    <property type="entry name" value="GmrSD_C"/>
</dbReference>
<gene>
    <name evidence="3" type="ORF">BDV98DRAFT_135147</name>
</gene>
<evidence type="ECO:0000313" key="4">
    <source>
        <dbReference type="Proteomes" id="UP000305067"/>
    </source>
</evidence>
<name>A0A5C3QHT5_9AGAR</name>
<feature type="chain" id="PRO_5022991432" description="GmrSD restriction endonucleases C-terminal domain-containing protein" evidence="1">
    <location>
        <begin position="19"/>
        <end position="209"/>
    </location>
</feature>
<dbReference type="Pfam" id="PF07510">
    <property type="entry name" value="GmrSD_C"/>
    <property type="match status" value="1"/>
</dbReference>
<dbReference type="EMBL" id="ML178832">
    <property type="protein sequence ID" value="TFK99738.1"/>
    <property type="molecule type" value="Genomic_DNA"/>
</dbReference>
<keyword evidence="1" id="KW-0732">Signal</keyword>
<dbReference type="OrthoDB" id="3162605at2759"/>
<evidence type="ECO:0000256" key="1">
    <source>
        <dbReference type="SAM" id="SignalP"/>
    </source>
</evidence>
<dbReference type="PANTHER" id="PTHR24094:SF15">
    <property type="entry name" value="AMP-DEPENDENT SYNTHETASE_LIGASE DOMAIN-CONTAINING PROTEIN-RELATED"/>
    <property type="match status" value="1"/>
</dbReference>
<reference evidence="3 4" key="1">
    <citation type="journal article" date="2019" name="Nat. Ecol. Evol.">
        <title>Megaphylogeny resolves global patterns of mushroom evolution.</title>
        <authorList>
            <person name="Varga T."/>
            <person name="Krizsan K."/>
            <person name="Foldi C."/>
            <person name="Dima B."/>
            <person name="Sanchez-Garcia M."/>
            <person name="Sanchez-Ramirez S."/>
            <person name="Szollosi G.J."/>
            <person name="Szarkandi J.G."/>
            <person name="Papp V."/>
            <person name="Albert L."/>
            <person name="Andreopoulos W."/>
            <person name="Angelini C."/>
            <person name="Antonin V."/>
            <person name="Barry K.W."/>
            <person name="Bougher N.L."/>
            <person name="Buchanan P."/>
            <person name="Buyck B."/>
            <person name="Bense V."/>
            <person name="Catcheside P."/>
            <person name="Chovatia M."/>
            <person name="Cooper J."/>
            <person name="Damon W."/>
            <person name="Desjardin D."/>
            <person name="Finy P."/>
            <person name="Geml J."/>
            <person name="Haridas S."/>
            <person name="Hughes K."/>
            <person name="Justo A."/>
            <person name="Karasinski D."/>
            <person name="Kautmanova I."/>
            <person name="Kiss B."/>
            <person name="Kocsube S."/>
            <person name="Kotiranta H."/>
            <person name="LaButti K.M."/>
            <person name="Lechner B.E."/>
            <person name="Liimatainen K."/>
            <person name="Lipzen A."/>
            <person name="Lukacs Z."/>
            <person name="Mihaltcheva S."/>
            <person name="Morgado L.N."/>
            <person name="Niskanen T."/>
            <person name="Noordeloos M.E."/>
            <person name="Ohm R.A."/>
            <person name="Ortiz-Santana B."/>
            <person name="Ovrebo C."/>
            <person name="Racz N."/>
            <person name="Riley R."/>
            <person name="Savchenko A."/>
            <person name="Shiryaev A."/>
            <person name="Soop K."/>
            <person name="Spirin V."/>
            <person name="Szebenyi C."/>
            <person name="Tomsovsky M."/>
            <person name="Tulloss R.E."/>
            <person name="Uehling J."/>
            <person name="Grigoriev I.V."/>
            <person name="Vagvolgyi C."/>
            <person name="Papp T."/>
            <person name="Martin F.M."/>
            <person name="Miettinen O."/>
            <person name="Hibbett D.S."/>
            <person name="Nagy L.G."/>
        </authorList>
    </citation>
    <scope>NUCLEOTIDE SEQUENCE [LARGE SCALE GENOMIC DNA]</scope>
    <source>
        <strain evidence="3 4">CBS 309.79</strain>
    </source>
</reference>